<dbReference type="Pfam" id="PF02881">
    <property type="entry name" value="SRP54_N"/>
    <property type="match status" value="1"/>
</dbReference>
<keyword evidence="4 9" id="KW-0378">Hydrolase</keyword>
<keyword evidence="2 9" id="KW-0963">Cytoplasm</keyword>
<reference evidence="13 14" key="1">
    <citation type="submission" date="2022-10" db="EMBL/GenBank/DDBJ databases">
        <title>Marinomonas transparenta sp. nov. and Marinomonas sargassi sp. nov., isolated from marine alga (Sargassum natans (L.) Gaillon).</title>
        <authorList>
            <person name="Wang Y."/>
        </authorList>
    </citation>
    <scope>NUCLEOTIDE SEQUENCE [LARGE SCALE GENOMIC DNA]</scope>
    <source>
        <strain evidence="13 14">C2222</strain>
    </source>
</reference>
<keyword evidence="3 9" id="KW-0547">Nucleotide-binding</keyword>
<dbReference type="Pfam" id="PF00448">
    <property type="entry name" value="SRP54"/>
    <property type="match status" value="1"/>
</dbReference>
<dbReference type="InterPro" id="IPR027417">
    <property type="entry name" value="P-loop_NTPase"/>
</dbReference>
<dbReference type="PROSITE" id="PS00300">
    <property type="entry name" value="SRP54"/>
    <property type="match status" value="1"/>
</dbReference>
<proteinExistence type="inferred from homology"/>
<feature type="domain" description="SRP54-type proteins GTP-binding" evidence="12">
    <location>
        <begin position="384"/>
        <end position="397"/>
    </location>
</feature>
<feature type="transmembrane region" description="Helical" evidence="11">
    <location>
        <begin position="18"/>
        <end position="37"/>
    </location>
</feature>
<dbReference type="SUPFAM" id="SSF52540">
    <property type="entry name" value="P-loop containing nucleoside triphosphate hydrolases"/>
    <property type="match status" value="1"/>
</dbReference>
<feature type="binding site" evidence="9">
    <location>
        <begin position="217"/>
        <end position="224"/>
    </location>
    <ligand>
        <name>GTP</name>
        <dbReference type="ChEBI" id="CHEBI:37565"/>
    </ligand>
</feature>
<evidence type="ECO:0000313" key="13">
    <source>
        <dbReference type="EMBL" id="MCV2402121.1"/>
    </source>
</evidence>
<dbReference type="RefSeq" id="WP_263529485.1">
    <property type="nucleotide sequence ID" value="NZ_JAOVZB010000001.1"/>
</dbReference>
<sequence>MEFVNQIIAFFTPYFGDYARFVPVFIGTVLALIAFVIRRRVVTKMQADIAEKKAAEAAKESADKVAEENTPEAETSLEEEEGKPEEQVVVKEKVEPSAPVEVEEEAPLTWRQRISSGLSRTRNGLGNGLSSVILGSKKLDDDLIEELETQLIMADVGMEATQSLMGGLTDKLNRKELKDADTLLQTLKSDMTDILEPSQVELKPETQDGPFVILMVGVNGVGKTTTIGKLAKKYLAEGKSVMLAAGDTFRAAAVEQLQVWGERNNVPVVAQHTGADSASVIYDAIESAKAKGVDVVIADTAGRLQNKANLMNELSKVVRVMKKVDENAPHEVMLVLDAGTGQNAISQAQLFSEAVGVSGITLTKLDGTAKGGIIFAIAKQFGLPIRYIGVGEQAEDLRPFVAEEFVDALFGSEE</sequence>
<keyword evidence="11" id="KW-0812">Transmembrane</keyword>
<dbReference type="HAMAP" id="MF_00920">
    <property type="entry name" value="FtsY"/>
    <property type="match status" value="1"/>
</dbReference>
<dbReference type="SMART" id="SM00963">
    <property type="entry name" value="SRP54_N"/>
    <property type="match status" value="1"/>
</dbReference>
<evidence type="ECO:0000256" key="8">
    <source>
        <dbReference type="ARBA" id="ARBA00048027"/>
    </source>
</evidence>
<evidence type="ECO:0000259" key="12">
    <source>
        <dbReference type="PROSITE" id="PS00300"/>
    </source>
</evidence>
<dbReference type="InterPro" id="IPR000897">
    <property type="entry name" value="SRP54_GTPase_dom"/>
</dbReference>
<comment type="function">
    <text evidence="9">Involved in targeting and insertion of nascent membrane proteins into the cytoplasmic membrane. Acts as a receptor for the complex formed by the signal recognition particle (SRP) and the ribosome-nascent chain (RNC). Interaction with SRP-RNC leads to the transfer of the RNC complex to the Sec translocase for insertion into the membrane, the hydrolysis of GTP by both Ffh and FtsY, and the dissociation of the SRP-FtsY complex into the individual components.</text>
</comment>
<dbReference type="SMART" id="SM00962">
    <property type="entry name" value="SRP54"/>
    <property type="match status" value="1"/>
</dbReference>
<dbReference type="EMBL" id="JAOVZB010000001">
    <property type="protein sequence ID" value="MCV2402121.1"/>
    <property type="molecule type" value="Genomic_DNA"/>
</dbReference>
<feature type="compositionally biased region" description="Acidic residues" evidence="10">
    <location>
        <begin position="69"/>
        <end position="83"/>
    </location>
</feature>
<accession>A0ABT2YQI8</accession>
<dbReference type="CDD" id="cd17874">
    <property type="entry name" value="FtsY"/>
    <property type="match status" value="1"/>
</dbReference>
<dbReference type="EC" id="3.6.5.4" evidence="9"/>
<evidence type="ECO:0000256" key="3">
    <source>
        <dbReference type="ARBA" id="ARBA00022741"/>
    </source>
</evidence>
<keyword evidence="5 9" id="KW-0342">GTP-binding</keyword>
<comment type="catalytic activity">
    <reaction evidence="8 9">
        <text>GTP + H2O = GDP + phosphate + H(+)</text>
        <dbReference type="Rhea" id="RHEA:19669"/>
        <dbReference type="ChEBI" id="CHEBI:15377"/>
        <dbReference type="ChEBI" id="CHEBI:15378"/>
        <dbReference type="ChEBI" id="CHEBI:37565"/>
        <dbReference type="ChEBI" id="CHEBI:43474"/>
        <dbReference type="ChEBI" id="CHEBI:58189"/>
        <dbReference type="EC" id="3.6.5.4"/>
    </reaction>
</comment>
<dbReference type="PANTHER" id="PTHR43134">
    <property type="entry name" value="SIGNAL RECOGNITION PARTICLE RECEPTOR SUBUNIT ALPHA"/>
    <property type="match status" value="1"/>
</dbReference>
<comment type="subunit">
    <text evidence="9">Part of the signal recognition particle protein translocation system, which is composed of SRP and FtsY. SRP is a ribonucleoprotein composed of Ffh and a 4.5S RNA molecule.</text>
</comment>
<evidence type="ECO:0000256" key="4">
    <source>
        <dbReference type="ARBA" id="ARBA00022801"/>
    </source>
</evidence>
<dbReference type="SUPFAM" id="SSF47364">
    <property type="entry name" value="Domain of the SRP/SRP receptor G-proteins"/>
    <property type="match status" value="1"/>
</dbReference>
<evidence type="ECO:0000256" key="10">
    <source>
        <dbReference type="SAM" id="MobiDB-lite"/>
    </source>
</evidence>
<keyword evidence="11" id="KW-1133">Transmembrane helix</keyword>
<dbReference type="NCBIfam" id="TIGR00064">
    <property type="entry name" value="ftsY"/>
    <property type="match status" value="1"/>
</dbReference>
<feature type="region of interest" description="Disordered" evidence="10">
    <location>
        <begin position="59"/>
        <end position="87"/>
    </location>
</feature>
<evidence type="ECO:0000256" key="1">
    <source>
        <dbReference type="ARBA" id="ARBA00022475"/>
    </source>
</evidence>
<dbReference type="InterPro" id="IPR013822">
    <property type="entry name" value="Signal_recog_particl_SRP54_hlx"/>
</dbReference>
<evidence type="ECO:0000256" key="11">
    <source>
        <dbReference type="SAM" id="Phobius"/>
    </source>
</evidence>
<evidence type="ECO:0000313" key="14">
    <source>
        <dbReference type="Proteomes" id="UP001209713"/>
    </source>
</evidence>
<dbReference type="PANTHER" id="PTHR43134:SF1">
    <property type="entry name" value="SIGNAL RECOGNITION PARTICLE RECEPTOR SUBUNIT ALPHA"/>
    <property type="match status" value="1"/>
</dbReference>
<dbReference type="SMART" id="SM00382">
    <property type="entry name" value="AAA"/>
    <property type="match status" value="1"/>
</dbReference>
<dbReference type="Gene3D" id="3.40.50.300">
    <property type="entry name" value="P-loop containing nucleotide triphosphate hydrolases"/>
    <property type="match status" value="1"/>
</dbReference>
<organism evidence="13 14">
    <name type="scientific">Marinomonas sargassi</name>
    <dbReference type="NCBI Taxonomy" id="2984494"/>
    <lineage>
        <taxon>Bacteria</taxon>
        <taxon>Pseudomonadati</taxon>
        <taxon>Pseudomonadota</taxon>
        <taxon>Gammaproteobacteria</taxon>
        <taxon>Oceanospirillales</taxon>
        <taxon>Oceanospirillaceae</taxon>
        <taxon>Marinomonas</taxon>
    </lineage>
</organism>
<gene>
    <name evidence="9 13" type="primary">ftsY</name>
    <name evidence="13" type="ORF">OFY17_04380</name>
</gene>
<evidence type="ECO:0000256" key="7">
    <source>
        <dbReference type="ARBA" id="ARBA00023170"/>
    </source>
</evidence>
<dbReference type="InterPro" id="IPR004390">
    <property type="entry name" value="SR_rcpt_FtsY"/>
</dbReference>
<keyword evidence="6 9" id="KW-0472">Membrane</keyword>
<keyword evidence="1 9" id="KW-1003">Cell membrane</keyword>
<protein>
    <recommendedName>
        <fullName evidence="9">Signal recognition particle receptor FtsY</fullName>
        <shortName evidence="9">SRP receptor</shortName>
        <ecNumber evidence="9">3.6.5.4</ecNumber>
    </recommendedName>
</protein>
<name>A0ABT2YQI8_9GAMM</name>
<comment type="similarity">
    <text evidence="9">Belongs to the GTP-binding SRP family. FtsY subfamily.</text>
</comment>
<feature type="binding site" evidence="9">
    <location>
        <begin position="363"/>
        <end position="366"/>
    </location>
    <ligand>
        <name>GTP</name>
        <dbReference type="ChEBI" id="CHEBI:37565"/>
    </ligand>
</feature>
<dbReference type="InterPro" id="IPR042101">
    <property type="entry name" value="SRP54_N_sf"/>
</dbReference>
<dbReference type="InterPro" id="IPR003593">
    <property type="entry name" value="AAA+_ATPase"/>
</dbReference>
<evidence type="ECO:0000256" key="9">
    <source>
        <dbReference type="HAMAP-Rule" id="MF_00920"/>
    </source>
</evidence>
<comment type="caution">
    <text evidence="13">The sequence shown here is derived from an EMBL/GenBank/DDBJ whole genome shotgun (WGS) entry which is preliminary data.</text>
</comment>
<keyword evidence="14" id="KW-1185">Reference proteome</keyword>
<evidence type="ECO:0000256" key="5">
    <source>
        <dbReference type="ARBA" id="ARBA00023134"/>
    </source>
</evidence>
<comment type="subcellular location">
    <subcellularLocation>
        <location evidence="9">Cell membrane</location>
        <topology evidence="9">Peripheral membrane protein</topology>
        <orientation evidence="9">Cytoplasmic side</orientation>
    </subcellularLocation>
    <subcellularLocation>
        <location evidence="9">Cytoplasm</location>
    </subcellularLocation>
</comment>
<dbReference type="Proteomes" id="UP001209713">
    <property type="component" value="Unassembled WGS sequence"/>
</dbReference>
<feature type="binding site" evidence="9">
    <location>
        <begin position="299"/>
        <end position="303"/>
    </location>
    <ligand>
        <name>GTP</name>
        <dbReference type="ChEBI" id="CHEBI:37565"/>
    </ligand>
</feature>
<dbReference type="Gene3D" id="1.20.120.140">
    <property type="entry name" value="Signal recognition particle SRP54, nucleotide-binding domain"/>
    <property type="match status" value="1"/>
</dbReference>
<evidence type="ECO:0000256" key="2">
    <source>
        <dbReference type="ARBA" id="ARBA00022490"/>
    </source>
</evidence>
<dbReference type="InterPro" id="IPR036225">
    <property type="entry name" value="SRP/SRP_N"/>
</dbReference>
<evidence type="ECO:0000256" key="6">
    <source>
        <dbReference type="ARBA" id="ARBA00023136"/>
    </source>
</evidence>
<keyword evidence="7 9" id="KW-0675">Receptor</keyword>